<feature type="chain" id="PRO_5036711822" evidence="3">
    <location>
        <begin position="26"/>
        <end position="219"/>
    </location>
</feature>
<dbReference type="EMBL" id="BMIF01000001">
    <property type="protein sequence ID" value="GGA52539.1"/>
    <property type="molecule type" value="Genomic_DNA"/>
</dbReference>
<dbReference type="PANTHER" id="PTHR11240">
    <property type="entry name" value="RIBONUCLEASE T2"/>
    <property type="match status" value="1"/>
</dbReference>
<dbReference type="Gene3D" id="3.90.730.10">
    <property type="entry name" value="Ribonuclease T2-like"/>
    <property type="match status" value="1"/>
</dbReference>
<gene>
    <name evidence="4" type="ORF">GCM10011385_02320</name>
</gene>
<organism evidence="4 5">
    <name type="scientific">Nitratireductor aestuarii</name>
    <dbReference type="NCBI Taxonomy" id="1735103"/>
    <lineage>
        <taxon>Bacteria</taxon>
        <taxon>Pseudomonadati</taxon>
        <taxon>Pseudomonadota</taxon>
        <taxon>Alphaproteobacteria</taxon>
        <taxon>Hyphomicrobiales</taxon>
        <taxon>Phyllobacteriaceae</taxon>
        <taxon>Nitratireductor</taxon>
    </lineage>
</organism>
<name>A0A916RE42_9HYPH</name>
<dbReference type="AlphaFoldDB" id="A0A916RE42"/>
<evidence type="ECO:0000256" key="3">
    <source>
        <dbReference type="SAM" id="SignalP"/>
    </source>
</evidence>
<dbReference type="GO" id="GO:0033897">
    <property type="term" value="F:ribonuclease T2 activity"/>
    <property type="evidence" value="ECO:0007669"/>
    <property type="project" value="InterPro"/>
</dbReference>
<dbReference type="GO" id="GO:0006401">
    <property type="term" value="P:RNA catabolic process"/>
    <property type="evidence" value="ECO:0007669"/>
    <property type="project" value="TreeGrafter"/>
</dbReference>
<feature type="signal peptide" evidence="3">
    <location>
        <begin position="1"/>
        <end position="25"/>
    </location>
</feature>
<evidence type="ECO:0000256" key="2">
    <source>
        <dbReference type="RuleBase" id="RU004328"/>
    </source>
</evidence>
<dbReference type="InterPro" id="IPR018188">
    <property type="entry name" value="RNase_T2_His_AS_1"/>
</dbReference>
<dbReference type="Pfam" id="PF00445">
    <property type="entry name" value="Ribonuclease_T2"/>
    <property type="match status" value="1"/>
</dbReference>
<sequence length="219" mass="24840">MIKAAGAALAALFLFSTPLLTPADAQQRRHVAGEFDHYVLSLSWSPSYCATEGAGQRSIQCSRPYAFMVHGLWPQYVRGYPEFCRTRESDRVPDRLAQQYLDIIPSPGLIGHQWRKHGSCTGLSQAEYLSVAREAFNEVKIPQEFVLPTGPIMISPREVEQKFMAANKGLKPDAIAVSCDRRYLREVRICFSKDLKFTRCEEVDRNSCRLDRTLMPPVR</sequence>
<dbReference type="PANTHER" id="PTHR11240:SF22">
    <property type="entry name" value="RIBONUCLEASE T2"/>
    <property type="match status" value="1"/>
</dbReference>
<reference evidence="4" key="2">
    <citation type="submission" date="2020-09" db="EMBL/GenBank/DDBJ databases">
        <authorList>
            <person name="Sun Q."/>
            <person name="Zhou Y."/>
        </authorList>
    </citation>
    <scope>NUCLEOTIDE SEQUENCE</scope>
    <source>
        <strain evidence="4">CGMCC 1.15320</strain>
    </source>
</reference>
<keyword evidence="3" id="KW-0732">Signal</keyword>
<accession>A0A916RE42</accession>
<dbReference type="SUPFAM" id="SSF55895">
    <property type="entry name" value="Ribonuclease Rh-like"/>
    <property type="match status" value="1"/>
</dbReference>
<evidence type="ECO:0000313" key="5">
    <source>
        <dbReference type="Proteomes" id="UP000636264"/>
    </source>
</evidence>
<dbReference type="PROSITE" id="PS00530">
    <property type="entry name" value="RNASE_T2_1"/>
    <property type="match status" value="1"/>
</dbReference>
<reference evidence="4" key="1">
    <citation type="journal article" date="2014" name="Int. J. Syst. Evol. Microbiol.">
        <title>Complete genome sequence of Corynebacterium casei LMG S-19264T (=DSM 44701T), isolated from a smear-ripened cheese.</title>
        <authorList>
            <consortium name="US DOE Joint Genome Institute (JGI-PGF)"/>
            <person name="Walter F."/>
            <person name="Albersmeier A."/>
            <person name="Kalinowski J."/>
            <person name="Ruckert C."/>
        </authorList>
    </citation>
    <scope>NUCLEOTIDE SEQUENCE</scope>
    <source>
        <strain evidence="4">CGMCC 1.15320</strain>
    </source>
</reference>
<dbReference type="Proteomes" id="UP000636264">
    <property type="component" value="Unassembled WGS sequence"/>
</dbReference>
<evidence type="ECO:0000256" key="1">
    <source>
        <dbReference type="ARBA" id="ARBA00007469"/>
    </source>
</evidence>
<dbReference type="InterPro" id="IPR036430">
    <property type="entry name" value="RNase_T2-like_sf"/>
</dbReference>
<dbReference type="InterPro" id="IPR039378">
    <property type="entry name" value="RNase_T2_prok"/>
</dbReference>
<protein>
    <submittedName>
        <fullName evidence="4">Ribonuclease T(2)</fullName>
    </submittedName>
</protein>
<dbReference type="InterPro" id="IPR001568">
    <property type="entry name" value="RNase_T2-like"/>
</dbReference>
<proteinExistence type="inferred from homology"/>
<dbReference type="RefSeq" id="WP_188719090.1">
    <property type="nucleotide sequence ID" value="NZ_BMIF01000001.1"/>
</dbReference>
<evidence type="ECO:0000313" key="4">
    <source>
        <dbReference type="EMBL" id="GGA52539.1"/>
    </source>
</evidence>
<keyword evidence="5" id="KW-1185">Reference proteome</keyword>
<comment type="similarity">
    <text evidence="1 2">Belongs to the RNase T2 family.</text>
</comment>
<dbReference type="GO" id="GO:0003723">
    <property type="term" value="F:RNA binding"/>
    <property type="evidence" value="ECO:0007669"/>
    <property type="project" value="InterPro"/>
</dbReference>
<comment type="caution">
    <text evidence="4">The sequence shown here is derived from an EMBL/GenBank/DDBJ whole genome shotgun (WGS) entry which is preliminary data.</text>
</comment>
<dbReference type="CDD" id="cd01062">
    <property type="entry name" value="RNase_T2_prok"/>
    <property type="match status" value="1"/>
</dbReference>